<reference evidence="7 8" key="1">
    <citation type="submission" date="2020-08" db="EMBL/GenBank/DDBJ databases">
        <title>Hymenobacter sp.</title>
        <authorList>
            <person name="Kim M.K."/>
        </authorList>
    </citation>
    <scope>NUCLEOTIDE SEQUENCE [LARGE SCALE GENOMIC DNA]</scope>
    <source>
        <strain evidence="7 8">BT507</strain>
    </source>
</reference>
<feature type="transmembrane region" description="Helical" evidence="5">
    <location>
        <begin position="238"/>
        <end position="261"/>
    </location>
</feature>
<evidence type="ECO:0000259" key="6">
    <source>
        <dbReference type="Pfam" id="PF04932"/>
    </source>
</evidence>
<keyword evidence="7" id="KW-0436">Ligase</keyword>
<keyword evidence="8" id="KW-1185">Reference proteome</keyword>
<feature type="domain" description="O-antigen ligase-related" evidence="6">
    <location>
        <begin position="202"/>
        <end position="359"/>
    </location>
</feature>
<feature type="transmembrane region" description="Helical" evidence="5">
    <location>
        <begin position="396"/>
        <end position="414"/>
    </location>
</feature>
<gene>
    <name evidence="7" type="ORF">H8B15_14155</name>
</gene>
<accession>A0ABR7MLW0</accession>
<dbReference type="PANTHER" id="PTHR37422:SF13">
    <property type="entry name" value="LIPOPOLYSACCHARIDE BIOSYNTHESIS PROTEIN PA4999-RELATED"/>
    <property type="match status" value="1"/>
</dbReference>
<keyword evidence="3 5" id="KW-1133">Transmembrane helix</keyword>
<evidence type="ECO:0000256" key="1">
    <source>
        <dbReference type="ARBA" id="ARBA00004141"/>
    </source>
</evidence>
<evidence type="ECO:0000256" key="5">
    <source>
        <dbReference type="SAM" id="Phobius"/>
    </source>
</evidence>
<dbReference type="EMBL" id="JACSCY010000011">
    <property type="protein sequence ID" value="MBC6612068.1"/>
    <property type="molecule type" value="Genomic_DNA"/>
</dbReference>
<dbReference type="PROSITE" id="PS51257">
    <property type="entry name" value="PROKAR_LIPOPROTEIN"/>
    <property type="match status" value="1"/>
</dbReference>
<dbReference type="Proteomes" id="UP000622017">
    <property type="component" value="Unassembled WGS sequence"/>
</dbReference>
<keyword evidence="4 5" id="KW-0472">Membrane</keyword>
<evidence type="ECO:0000256" key="2">
    <source>
        <dbReference type="ARBA" id="ARBA00022692"/>
    </source>
</evidence>
<evidence type="ECO:0000313" key="7">
    <source>
        <dbReference type="EMBL" id="MBC6612068.1"/>
    </source>
</evidence>
<comment type="caution">
    <text evidence="7">The sequence shown here is derived from an EMBL/GenBank/DDBJ whole genome shotgun (WGS) entry which is preliminary data.</text>
</comment>
<dbReference type="InterPro" id="IPR051533">
    <property type="entry name" value="WaaL-like"/>
</dbReference>
<keyword evidence="2 5" id="KW-0812">Transmembrane</keyword>
<sequence length="423" mass="47112">MRVLAMQRLKYFYQQGLLSQYLLLLACLAGVAGLLASRALVAISPVVGVVAALTNPTLRAAVPVWLRNQSAWWLASLYALLLCSGLYTSAWAVWRHELYRKLPFLAIPLAFALAVPLRPRQRYWVGVAFTVGITAIGLATAGRYWLSPSNGNEELREATNLQSVTGIFHIHFGVMLAMACAFGVLLGQNARTLGSRWLLWISAFISALILHVLVYRTGLLAFYAMLSCNTLRLLASRRWWKLGVVLLVLLVAAPVAAYYTIPSVSRQIADSQYDIEQFDWKEDINNYSLAKRLAAWHTATAVARNNPWLGVGAADATDEMMMQYSLHSFGLLPINRVMVHNQYLHFLLSGGFLGLALWLLVLLGPLAQPALRRNPYVYNFLLIQGAAMLVDSLLEIQISFNLFVFCYGFLLVATERQSADLTK</sequence>
<dbReference type="PANTHER" id="PTHR37422">
    <property type="entry name" value="TEICHURONIC ACID BIOSYNTHESIS PROTEIN TUAE"/>
    <property type="match status" value="1"/>
</dbReference>
<feature type="transmembrane region" description="Helical" evidence="5">
    <location>
        <begin position="343"/>
        <end position="363"/>
    </location>
</feature>
<feature type="transmembrane region" description="Helical" evidence="5">
    <location>
        <begin position="167"/>
        <end position="186"/>
    </location>
</feature>
<evidence type="ECO:0000313" key="8">
    <source>
        <dbReference type="Proteomes" id="UP000622017"/>
    </source>
</evidence>
<dbReference type="Pfam" id="PF04932">
    <property type="entry name" value="Wzy_C"/>
    <property type="match status" value="1"/>
</dbReference>
<proteinExistence type="predicted"/>
<comment type="subcellular location">
    <subcellularLocation>
        <location evidence="1">Membrane</location>
        <topology evidence="1">Multi-pass membrane protein</topology>
    </subcellularLocation>
</comment>
<dbReference type="InterPro" id="IPR007016">
    <property type="entry name" value="O-antigen_ligase-rel_domated"/>
</dbReference>
<evidence type="ECO:0000256" key="3">
    <source>
        <dbReference type="ARBA" id="ARBA00022989"/>
    </source>
</evidence>
<protein>
    <submittedName>
        <fullName evidence="7">O-antigen ligase family protein</fullName>
    </submittedName>
</protein>
<feature type="transmembrane region" description="Helical" evidence="5">
    <location>
        <begin position="123"/>
        <end position="146"/>
    </location>
</feature>
<name>A0ABR7MLW0_9BACT</name>
<dbReference type="RefSeq" id="WP_187320325.1">
    <property type="nucleotide sequence ID" value="NZ_JACSCY010000011.1"/>
</dbReference>
<feature type="transmembrane region" description="Helical" evidence="5">
    <location>
        <begin position="71"/>
        <end position="94"/>
    </location>
</feature>
<feature type="transmembrane region" description="Helical" evidence="5">
    <location>
        <begin position="21"/>
        <end position="51"/>
    </location>
</feature>
<feature type="transmembrane region" description="Helical" evidence="5">
    <location>
        <begin position="198"/>
        <end position="226"/>
    </location>
</feature>
<dbReference type="GO" id="GO:0016874">
    <property type="term" value="F:ligase activity"/>
    <property type="evidence" value="ECO:0007669"/>
    <property type="project" value="UniProtKB-KW"/>
</dbReference>
<evidence type="ECO:0000256" key="4">
    <source>
        <dbReference type="ARBA" id="ARBA00023136"/>
    </source>
</evidence>
<organism evidence="7 8">
    <name type="scientific">Hymenobacter citatus</name>
    <dbReference type="NCBI Taxonomy" id="2763506"/>
    <lineage>
        <taxon>Bacteria</taxon>
        <taxon>Pseudomonadati</taxon>
        <taxon>Bacteroidota</taxon>
        <taxon>Cytophagia</taxon>
        <taxon>Cytophagales</taxon>
        <taxon>Hymenobacteraceae</taxon>
        <taxon>Hymenobacter</taxon>
    </lineage>
</organism>